<name>A0A164L451_9CRUS</name>
<comment type="caution">
    <text evidence="2">The sequence shown here is derived from an EMBL/GenBank/DDBJ whole genome shotgun (WGS) entry which is preliminary data.</text>
</comment>
<dbReference type="EMBL" id="LRGB01003212">
    <property type="protein sequence ID" value="KZS03778.1"/>
    <property type="molecule type" value="Genomic_DNA"/>
</dbReference>
<feature type="region of interest" description="Disordered" evidence="1">
    <location>
        <begin position="166"/>
        <end position="203"/>
    </location>
</feature>
<feature type="compositionally biased region" description="Basic and acidic residues" evidence="1">
    <location>
        <begin position="176"/>
        <end position="198"/>
    </location>
</feature>
<evidence type="ECO:0000313" key="2">
    <source>
        <dbReference type="EMBL" id="KZS03778.1"/>
    </source>
</evidence>
<keyword evidence="3" id="KW-1185">Reference proteome</keyword>
<evidence type="ECO:0000313" key="3">
    <source>
        <dbReference type="Proteomes" id="UP000076858"/>
    </source>
</evidence>
<dbReference type="Proteomes" id="UP000076858">
    <property type="component" value="Unassembled WGS sequence"/>
</dbReference>
<dbReference type="AlphaFoldDB" id="A0A164L451"/>
<gene>
    <name evidence="2" type="ORF">APZ42_033429</name>
</gene>
<proteinExistence type="predicted"/>
<sequence length="225" mass="26105">MSVGKKQAQTRELRDIFKPAFEDENFLLSCPKMDDVVERQISRNSHSKFIAQRELIWKSTQLKVLDNVRPLISLWNRLAPDTEEGMILESAIRLWAETHFFISKNRRANLMNSVYPRFKTLLKDPTNFSPSEEAQLFGPTFTSALLQAADEDAKLQKVASVGRISGGFSQKTQQKQADKPEDPRPETSRQGDPSERRGYQTRYTDCFSPFFRLLRRQPVVERRQH</sequence>
<evidence type="ECO:0000256" key="1">
    <source>
        <dbReference type="SAM" id="MobiDB-lite"/>
    </source>
</evidence>
<protein>
    <submittedName>
        <fullName evidence="2">Uncharacterized protein</fullName>
    </submittedName>
</protein>
<organism evidence="2 3">
    <name type="scientific">Daphnia magna</name>
    <dbReference type="NCBI Taxonomy" id="35525"/>
    <lineage>
        <taxon>Eukaryota</taxon>
        <taxon>Metazoa</taxon>
        <taxon>Ecdysozoa</taxon>
        <taxon>Arthropoda</taxon>
        <taxon>Crustacea</taxon>
        <taxon>Branchiopoda</taxon>
        <taxon>Diplostraca</taxon>
        <taxon>Cladocera</taxon>
        <taxon>Anomopoda</taxon>
        <taxon>Daphniidae</taxon>
        <taxon>Daphnia</taxon>
    </lineage>
</organism>
<dbReference type="OrthoDB" id="6363904at2759"/>
<accession>A0A164L451</accession>
<reference evidence="2 3" key="1">
    <citation type="submission" date="2016-03" db="EMBL/GenBank/DDBJ databases">
        <title>EvidentialGene: Evidence-directed Construction of Genes on Genomes.</title>
        <authorList>
            <person name="Gilbert D.G."/>
            <person name="Choi J.-H."/>
            <person name="Mockaitis K."/>
            <person name="Colbourne J."/>
            <person name="Pfrender M."/>
        </authorList>
    </citation>
    <scope>NUCLEOTIDE SEQUENCE [LARGE SCALE GENOMIC DNA]</scope>
    <source>
        <strain evidence="2 3">Xinb3</strain>
        <tissue evidence="2">Complete organism</tissue>
    </source>
</reference>